<gene>
    <name evidence="1" type="ORF">F2Q68_00033388</name>
</gene>
<dbReference type="PANTHER" id="PTHR37207">
    <property type="entry name" value="OS09G0446000 PROTEIN"/>
    <property type="match status" value="1"/>
</dbReference>
<name>A0A8S9H786_BRACR</name>
<sequence>MRKSTEIPAKASGFVKSEEKTVKPPFRLAVDDTKPVLQDPVKKNDLDSLSLSLSLSLATILRSDPMETEEAVLRLPSFPVVRPSKS</sequence>
<reference evidence="1" key="1">
    <citation type="submission" date="2019-12" db="EMBL/GenBank/DDBJ databases">
        <title>Genome sequencing and annotation of Brassica cretica.</title>
        <authorList>
            <person name="Studholme D.J."/>
            <person name="Sarris P.F."/>
        </authorList>
    </citation>
    <scope>NUCLEOTIDE SEQUENCE</scope>
    <source>
        <strain evidence="1">PFS-001/15</strain>
        <tissue evidence="1">Leaf</tissue>
    </source>
</reference>
<evidence type="ECO:0000313" key="1">
    <source>
        <dbReference type="EMBL" id="KAF2552926.1"/>
    </source>
</evidence>
<dbReference type="PANTHER" id="PTHR37207:SF1">
    <property type="entry name" value="OS09G0446000 PROTEIN"/>
    <property type="match status" value="1"/>
</dbReference>
<evidence type="ECO:0000313" key="2">
    <source>
        <dbReference type="Proteomes" id="UP000712281"/>
    </source>
</evidence>
<protein>
    <submittedName>
        <fullName evidence="1">Uncharacterized protein</fullName>
    </submittedName>
</protein>
<proteinExistence type="predicted"/>
<dbReference type="EMBL" id="QGKW02001988">
    <property type="protein sequence ID" value="KAF2552926.1"/>
    <property type="molecule type" value="Genomic_DNA"/>
</dbReference>
<comment type="caution">
    <text evidence="1">The sequence shown here is derived from an EMBL/GenBank/DDBJ whole genome shotgun (WGS) entry which is preliminary data.</text>
</comment>
<dbReference type="Proteomes" id="UP000712281">
    <property type="component" value="Unassembled WGS sequence"/>
</dbReference>
<organism evidence="1 2">
    <name type="scientific">Brassica cretica</name>
    <name type="common">Mustard</name>
    <dbReference type="NCBI Taxonomy" id="69181"/>
    <lineage>
        <taxon>Eukaryota</taxon>
        <taxon>Viridiplantae</taxon>
        <taxon>Streptophyta</taxon>
        <taxon>Embryophyta</taxon>
        <taxon>Tracheophyta</taxon>
        <taxon>Spermatophyta</taxon>
        <taxon>Magnoliopsida</taxon>
        <taxon>eudicotyledons</taxon>
        <taxon>Gunneridae</taxon>
        <taxon>Pentapetalae</taxon>
        <taxon>rosids</taxon>
        <taxon>malvids</taxon>
        <taxon>Brassicales</taxon>
        <taxon>Brassicaceae</taxon>
        <taxon>Brassiceae</taxon>
        <taxon>Brassica</taxon>
    </lineage>
</organism>
<dbReference type="AlphaFoldDB" id="A0A8S9H786"/>
<accession>A0A8S9H786</accession>